<dbReference type="AlphaFoldDB" id="A0A0F7FCP6"/>
<feature type="signal peptide" evidence="1">
    <location>
        <begin position="1"/>
        <end position="30"/>
    </location>
</feature>
<dbReference type="InterPro" id="IPR036582">
    <property type="entry name" value="Mao_N_sf"/>
</dbReference>
<feature type="chain" id="PRO_5002515495" description="Copper amine oxidase-like N-terminal domain-containing protein" evidence="1">
    <location>
        <begin position="31"/>
        <end position="644"/>
    </location>
</feature>
<reference evidence="3 4" key="1">
    <citation type="submission" date="2015-03" db="EMBL/GenBank/DDBJ databases">
        <authorList>
            <person name="Abdul Halim M."/>
        </authorList>
    </citation>
    <scope>NUCLEOTIDE SEQUENCE [LARGE SCALE GENOMIC DNA]</scope>
    <source>
        <strain evidence="3 4">ATCC 35681</strain>
    </source>
</reference>
<evidence type="ECO:0000313" key="3">
    <source>
        <dbReference type="EMBL" id="AKG36520.1"/>
    </source>
</evidence>
<dbReference type="HOGENOM" id="CLU_425640_0_0_9"/>
<evidence type="ECO:0000259" key="2">
    <source>
        <dbReference type="Pfam" id="PF07833"/>
    </source>
</evidence>
<dbReference type="RefSeq" id="WP_025694846.1">
    <property type="nucleotide sequence ID" value="NZ_ASQQ01000197.1"/>
</dbReference>
<dbReference type="Pfam" id="PF07833">
    <property type="entry name" value="Cu_amine_oxidN1"/>
    <property type="match status" value="1"/>
</dbReference>
<organism evidence="3 4">
    <name type="scientific">Paenibacillus durus ATCC 35681</name>
    <dbReference type="NCBI Taxonomy" id="1333534"/>
    <lineage>
        <taxon>Bacteria</taxon>
        <taxon>Bacillati</taxon>
        <taxon>Bacillota</taxon>
        <taxon>Bacilli</taxon>
        <taxon>Bacillales</taxon>
        <taxon>Paenibacillaceae</taxon>
        <taxon>Paenibacillus</taxon>
    </lineage>
</organism>
<keyword evidence="1" id="KW-0732">Signal</keyword>
<dbReference type="InterPro" id="IPR012854">
    <property type="entry name" value="Cu_amine_oxidase-like_N"/>
</dbReference>
<name>A0A0F7FCP6_PAEDU</name>
<dbReference type="PATRIC" id="fig|1333534.5.peg.4367"/>
<protein>
    <recommendedName>
        <fullName evidence="2">Copper amine oxidase-like N-terminal domain-containing protein</fullName>
    </recommendedName>
</protein>
<reference evidence="3 4" key="2">
    <citation type="journal article" date="2016" name="Genome Announc.">
        <title>Genome Sequence of a Gram-Positive Diazotroph, Paenibacillus durus Type Strain ATCC 35681.</title>
        <authorList>
            <person name="Halim M.A."/>
            <person name="Rahman A.Y."/>
            <person name="Sim K.S."/>
            <person name="Yam H.C."/>
            <person name="Rahim A.A."/>
            <person name="Ghazali A.H."/>
            <person name="Najimudin N."/>
        </authorList>
    </citation>
    <scope>NUCLEOTIDE SEQUENCE [LARGE SCALE GENOMIC DNA]</scope>
    <source>
        <strain evidence="3 4">ATCC 35681</strain>
    </source>
</reference>
<dbReference type="Gene3D" id="3.40.1000.10">
    <property type="entry name" value="Mog1/PsbP, alpha/beta/alpha sandwich"/>
    <property type="match status" value="2"/>
</dbReference>
<dbReference type="SUPFAM" id="SSF55383">
    <property type="entry name" value="Copper amine oxidase, domain N"/>
    <property type="match status" value="1"/>
</dbReference>
<dbReference type="Gene3D" id="3.30.457.10">
    <property type="entry name" value="Copper amine oxidase-like, N-terminal domain"/>
    <property type="match status" value="1"/>
</dbReference>
<accession>A0A0F7FCP6</accession>
<dbReference type="OrthoDB" id="1736367at2"/>
<evidence type="ECO:0000313" key="4">
    <source>
        <dbReference type="Proteomes" id="UP000034189"/>
    </source>
</evidence>
<sequence length="644" mass="69864">MGKICFKVLHAVLAALIVLAVMLPEGAARAAASSTLMLTLKVGSKEAKANGQALAIAAPFLENGSVMVPLGVFKKAFNSGVLLGSGDVVKVTYGPHTGAMTIGSTSAWKDGQKVKLAAPPRMVNGVLMAPLRFVAGVIGAKVSAGSGGSIVVTVSAAESGDGGLQGNGIDSEAGKTKVGNSYYEWSMNYPAGLIIGNSGGEESVATFASADNAYYLEVHVSPQEAATDADELLEQLVRGAEESGEIVLDREAVPQESTPYARIVSKDSSGVMWEGRQYYANGRLYELYLTDDHAENYKDFAKYAGLLGSFRPSFDNKDGTIRDLSTVRNGLRTAGSDDYGISLQIPAGWSADNQHLAYESKYGSYLKLNITSAPTASSLDSWEEELRLKDADLFVPGAYSEQGRTAAVVSGVPSRLREVRYNYGSGWITEYQVLLLRSGYRYYAEYAVPDGQDEDKAKFRDVLASLKIDFNTIKENFGRLEQNDYPALKNKTAAKISKNYGYTIHIPRLWTPSEGAFEMQNVEYRFTGGRFRIALLPGGSFDYTVNQLKEYYRNTSGDPKGPIVESVRDTKFAGVPAVEMTVRQNKRGIPSRIRAIVFSHADVVFTLTATLGDANATEAQQEVLERTLQSFRFTDEGKQEQRTN</sequence>
<proteinExistence type="predicted"/>
<dbReference type="EMBL" id="CP011114">
    <property type="protein sequence ID" value="AKG36520.1"/>
    <property type="molecule type" value="Genomic_DNA"/>
</dbReference>
<dbReference type="Proteomes" id="UP000034189">
    <property type="component" value="Chromosome"/>
</dbReference>
<feature type="domain" description="Copper amine oxidase-like N-terminal" evidence="2">
    <location>
        <begin position="49"/>
        <end position="145"/>
    </location>
</feature>
<evidence type="ECO:0000256" key="1">
    <source>
        <dbReference type="SAM" id="SignalP"/>
    </source>
</evidence>
<gene>
    <name evidence="3" type="ORF">VK70_19930</name>
</gene>